<organism evidence="1 2">
    <name type="scientific">Naganishia cerealis</name>
    <dbReference type="NCBI Taxonomy" id="610337"/>
    <lineage>
        <taxon>Eukaryota</taxon>
        <taxon>Fungi</taxon>
        <taxon>Dikarya</taxon>
        <taxon>Basidiomycota</taxon>
        <taxon>Agaricomycotina</taxon>
        <taxon>Tremellomycetes</taxon>
        <taxon>Filobasidiales</taxon>
        <taxon>Filobasidiaceae</taxon>
        <taxon>Naganishia</taxon>
    </lineage>
</organism>
<comment type="caution">
    <text evidence="1">The sequence shown here is derived from an EMBL/GenBank/DDBJ whole genome shotgun (WGS) entry which is preliminary data.</text>
</comment>
<evidence type="ECO:0000313" key="1">
    <source>
        <dbReference type="EMBL" id="KAJ9111118.1"/>
    </source>
</evidence>
<protein>
    <submittedName>
        <fullName evidence="1">Uncharacterized protein</fullName>
    </submittedName>
</protein>
<dbReference type="Proteomes" id="UP001241377">
    <property type="component" value="Unassembled WGS sequence"/>
</dbReference>
<sequence length="1179" mass="128990">MFASPLFRNHGSPNDDIDPDPPPPPDPKMAAFRALKPICVPLMALPRLTPGPSSSRALDLLQRLRTTLRNVDHPEEAFTPSLLGPAAQDSGMPDRVLECLLDCLTFVVDRWTRMPQGIDIKLWDQLWTFAALVLGGPMARGPEESPPPSPSRSEETLIAGMNLLEALLKGPSSPPAVVTRALVTLDGTITTWFSAPDRARVLASVMPGLISALVKLVVGAPSSHQEPTTGTRAWQSGWNEWADTTAASVLVLEHPSEEDEEATEPVLPHYATGLEDLMRRVSEVDIAVVDEDAEATVIGSPSDEGQGGQEEKMRELLLGTLLRLAYPPAEPLPSVFLPARRAVRDLLGLTLSPLPQPSGASSIRQQQHAARTQELRQSVQTIAEHELAAFPARVKGSSERPLRAGVDIICALAFLANGEQEEDDEDDMKGDMGGDYMDNDDDDDDDDDDVRGNMRAGAAPLRKCFARILGPQGGIERWSWPLLVALELDRPVDLDIYSQDSRGMERAWDLARIDGGLPASLAIEDQASGMGSDAAGGQGSVVSFPAIRLRHVESREMNDRIAGMFEAIGRAAGVAALTTVEHLMGVSQRIRRRRAEVAIASSALWLAGRVVDGLAAGYETTSTDEARRLRKAARKIIDLVVQFDEEEEDFTDDDPVTASGEDPSDSTTETTVVERRKGLGTISKLLDDSKRTPTRATEQAQSLHAAMHRQLVVCLNLRLLATCAKILSTSFRRHLIATLYLVLSHLGSPYALVRRHAEITLGHIAYHAGYASPRNLILDNVDYVINIVSQRMTYKRLDPLAPMVLISMINLVGEPIVPLVQDIIADIFDALDDFHGYTLLSSTVLAVMDTLMKTMANEVQYAEYKPQRSTSSRMRRGPDPGVDFGEFTAWYSARASKARQTVDEMLDKAPNEPWGKASKDAAAAAPDNASAEQETPPPTRAQEVCIQMMQKSIYFLTHANPFLTARVLSLFASGVPVLVTQERETDALPLIHQAWPYVLNRLKDPLSPPYVRTEAAALVRCLAQWTGDFMSRRILDDAWPIFRDLLARQKRHDDQSALARRSGGGGGGGARGTMSSYTVSHRLYLSMIQAMTYIIQSVPIADDLFWEMALAFRPFLDARVHDELGRGAVTLYRCMAARDADAVWLVLYSTMGAAGVDLPAYLRAPGLDIRGRVALVVSL</sequence>
<accession>A0ACC2WI22</accession>
<proteinExistence type="predicted"/>
<dbReference type="EMBL" id="JASBWR010000009">
    <property type="protein sequence ID" value="KAJ9111118.1"/>
    <property type="molecule type" value="Genomic_DNA"/>
</dbReference>
<name>A0ACC2WI22_9TREE</name>
<keyword evidence="2" id="KW-1185">Reference proteome</keyword>
<gene>
    <name evidence="1" type="ORF">QFC19_001317</name>
</gene>
<evidence type="ECO:0000313" key="2">
    <source>
        <dbReference type="Proteomes" id="UP001241377"/>
    </source>
</evidence>
<reference evidence="1" key="1">
    <citation type="submission" date="2023-04" db="EMBL/GenBank/DDBJ databases">
        <title>Draft Genome sequencing of Naganishia species isolated from polar environments using Oxford Nanopore Technology.</title>
        <authorList>
            <person name="Leo P."/>
            <person name="Venkateswaran K."/>
        </authorList>
    </citation>
    <scope>NUCLEOTIDE SEQUENCE</scope>
    <source>
        <strain evidence="1">MNA-CCFEE 5261</strain>
    </source>
</reference>